<keyword evidence="14" id="KW-1185">Reference proteome</keyword>
<evidence type="ECO:0000256" key="3">
    <source>
        <dbReference type="ARBA" id="ARBA00022692"/>
    </source>
</evidence>
<keyword evidence="8 10" id="KW-0675">Receptor</keyword>
<dbReference type="SMART" id="SM01381">
    <property type="entry name" value="7TM_GPCR_Srsx"/>
    <property type="match status" value="1"/>
</dbReference>
<dbReference type="SUPFAM" id="SSF81321">
    <property type="entry name" value="Family A G protein-coupled receptor-like"/>
    <property type="match status" value="1"/>
</dbReference>
<evidence type="ECO:0000256" key="5">
    <source>
        <dbReference type="ARBA" id="ARBA00023040"/>
    </source>
</evidence>
<dbReference type="EMBL" id="MU825887">
    <property type="protein sequence ID" value="KAJ7384408.1"/>
    <property type="molecule type" value="Genomic_DNA"/>
</dbReference>
<evidence type="ECO:0000256" key="1">
    <source>
        <dbReference type="ARBA" id="ARBA00004651"/>
    </source>
</evidence>
<evidence type="ECO:0000256" key="7">
    <source>
        <dbReference type="ARBA" id="ARBA00023157"/>
    </source>
</evidence>
<feature type="transmembrane region" description="Helical" evidence="11">
    <location>
        <begin position="96"/>
        <end position="119"/>
    </location>
</feature>
<keyword evidence="4 11" id="KW-1133">Transmembrane helix</keyword>
<dbReference type="OrthoDB" id="5982315at2759"/>
<feature type="transmembrane region" description="Helical" evidence="11">
    <location>
        <begin position="24"/>
        <end position="49"/>
    </location>
</feature>
<feature type="transmembrane region" description="Helical" evidence="11">
    <location>
        <begin position="278"/>
        <end position="297"/>
    </location>
</feature>
<keyword evidence="6 11" id="KW-0472">Membrane</keyword>
<dbReference type="PRINTS" id="PR00237">
    <property type="entry name" value="GPCRRHODOPSN"/>
</dbReference>
<keyword evidence="3 10" id="KW-0812">Transmembrane</keyword>
<comment type="similarity">
    <text evidence="10">Belongs to the G-protein coupled receptor 1 family.</text>
</comment>
<evidence type="ECO:0000256" key="2">
    <source>
        <dbReference type="ARBA" id="ARBA00022475"/>
    </source>
</evidence>
<dbReference type="GO" id="GO:0005886">
    <property type="term" value="C:plasma membrane"/>
    <property type="evidence" value="ECO:0007669"/>
    <property type="project" value="UniProtKB-SubCell"/>
</dbReference>
<sequence>MEDFKTDEPTQSNPRAPCNETLEMVFWILYGSVGFLILTGNLFTFLVFVATKRLRQSYMNIFLVSLAVADIMMAVFVVPGYAVFCNGCKYALSKYCWWMAGLKDVACGGTVFNLLAISFDRFIAVLRPLRYHNYMTTRSVSFTLVGVWVFSFVLAVIRNAWLHTKSEEEARKIDKIYNSTLLFTFALLPILVILAMNVKIIQAIQRQNRRVHHECNISANETKTEQETRMERSKARKGTMSCVLVVFVFLISWLPLAFVNFSFVFGRPDLVSDVLVKIAWLLLFIQSSANPFIYSFCRSEFRQASIALLRCKFTGTRRVESFHH</sequence>
<feature type="transmembrane region" description="Helical" evidence="11">
    <location>
        <begin position="140"/>
        <end position="161"/>
    </location>
</feature>
<organism evidence="13 14">
    <name type="scientific">Desmophyllum pertusum</name>
    <dbReference type="NCBI Taxonomy" id="174260"/>
    <lineage>
        <taxon>Eukaryota</taxon>
        <taxon>Metazoa</taxon>
        <taxon>Cnidaria</taxon>
        <taxon>Anthozoa</taxon>
        <taxon>Hexacorallia</taxon>
        <taxon>Scleractinia</taxon>
        <taxon>Caryophylliina</taxon>
        <taxon>Caryophylliidae</taxon>
        <taxon>Desmophyllum</taxon>
    </lineage>
</organism>
<dbReference type="PANTHER" id="PTHR24248:SF125">
    <property type="entry name" value="DOPAMINE D2-LIKE RECEPTOR"/>
    <property type="match status" value="1"/>
</dbReference>
<name>A0A9W9ZMG9_9CNID</name>
<dbReference type="Proteomes" id="UP001163046">
    <property type="component" value="Unassembled WGS sequence"/>
</dbReference>
<dbReference type="Gene3D" id="1.20.1070.10">
    <property type="entry name" value="Rhodopsin 7-helix transmembrane proteins"/>
    <property type="match status" value="1"/>
</dbReference>
<dbReference type="InterPro" id="IPR000276">
    <property type="entry name" value="GPCR_Rhodpsn"/>
</dbReference>
<keyword evidence="9 10" id="KW-0807">Transducer</keyword>
<proteinExistence type="inferred from homology"/>
<keyword evidence="7" id="KW-1015">Disulfide bond</keyword>
<feature type="domain" description="G-protein coupled receptors family 1 profile" evidence="12">
    <location>
        <begin position="40"/>
        <end position="294"/>
    </location>
</feature>
<dbReference type="CDD" id="cd00637">
    <property type="entry name" value="7tm_classA_rhodopsin-like"/>
    <property type="match status" value="1"/>
</dbReference>
<gene>
    <name evidence="13" type="ORF">OS493_021820</name>
</gene>
<evidence type="ECO:0000259" key="12">
    <source>
        <dbReference type="PROSITE" id="PS50262"/>
    </source>
</evidence>
<reference evidence="13" key="1">
    <citation type="submission" date="2023-01" db="EMBL/GenBank/DDBJ databases">
        <title>Genome assembly of the deep-sea coral Lophelia pertusa.</title>
        <authorList>
            <person name="Herrera S."/>
            <person name="Cordes E."/>
        </authorList>
    </citation>
    <scope>NUCLEOTIDE SEQUENCE</scope>
    <source>
        <strain evidence="13">USNM1676648</strain>
        <tissue evidence="13">Polyp</tissue>
    </source>
</reference>
<feature type="transmembrane region" description="Helical" evidence="11">
    <location>
        <begin position="61"/>
        <end position="84"/>
    </location>
</feature>
<protein>
    <recommendedName>
        <fullName evidence="12">G-protein coupled receptors family 1 profile domain-containing protein</fullName>
    </recommendedName>
</protein>
<evidence type="ECO:0000313" key="13">
    <source>
        <dbReference type="EMBL" id="KAJ7384408.1"/>
    </source>
</evidence>
<evidence type="ECO:0000256" key="6">
    <source>
        <dbReference type="ARBA" id="ARBA00023136"/>
    </source>
</evidence>
<keyword evidence="2" id="KW-1003">Cell membrane</keyword>
<dbReference type="InterPro" id="IPR017452">
    <property type="entry name" value="GPCR_Rhodpsn_7TM"/>
</dbReference>
<evidence type="ECO:0000256" key="8">
    <source>
        <dbReference type="ARBA" id="ARBA00023170"/>
    </source>
</evidence>
<dbReference type="GO" id="GO:0004930">
    <property type="term" value="F:G protein-coupled receptor activity"/>
    <property type="evidence" value="ECO:0007669"/>
    <property type="project" value="UniProtKB-KW"/>
</dbReference>
<evidence type="ECO:0000256" key="10">
    <source>
        <dbReference type="RuleBase" id="RU000688"/>
    </source>
</evidence>
<dbReference type="AlphaFoldDB" id="A0A9W9ZMG9"/>
<accession>A0A9W9ZMG9</accession>
<dbReference type="PANTHER" id="PTHR24248">
    <property type="entry name" value="ADRENERGIC RECEPTOR-RELATED G-PROTEIN COUPLED RECEPTOR"/>
    <property type="match status" value="1"/>
</dbReference>
<dbReference type="PROSITE" id="PS50262">
    <property type="entry name" value="G_PROTEIN_RECEP_F1_2"/>
    <property type="match status" value="1"/>
</dbReference>
<dbReference type="PROSITE" id="PS00237">
    <property type="entry name" value="G_PROTEIN_RECEP_F1_1"/>
    <property type="match status" value="1"/>
</dbReference>
<comment type="subcellular location">
    <subcellularLocation>
        <location evidence="1">Cell membrane</location>
        <topology evidence="1">Multi-pass membrane protein</topology>
    </subcellularLocation>
</comment>
<dbReference type="Pfam" id="PF00001">
    <property type="entry name" value="7tm_1"/>
    <property type="match status" value="1"/>
</dbReference>
<feature type="transmembrane region" description="Helical" evidence="11">
    <location>
        <begin position="238"/>
        <end position="258"/>
    </location>
</feature>
<evidence type="ECO:0000313" key="14">
    <source>
        <dbReference type="Proteomes" id="UP001163046"/>
    </source>
</evidence>
<evidence type="ECO:0000256" key="9">
    <source>
        <dbReference type="ARBA" id="ARBA00023224"/>
    </source>
</evidence>
<evidence type="ECO:0000256" key="11">
    <source>
        <dbReference type="SAM" id="Phobius"/>
    </source>
</evidence>
<keyword evidence="5 10" id="KW-0297">G-protein coupled receptor</keyword>
<evidence type="ECO:0000256" key="4">
    <source>
        <dbReference type="ARBA" id="ARBA00022989"/>
    </source>
</evidence>
<comment type="caution">
    <text evidence="13">The sequence shown here is derived from an EMBL/GenBank/DDBJ whole genome shotgun (WGS) entry which is preliminary data.</text>
</comment>
<feature type="transmembrane region" description="Helical" evidence="11">
    <location>
        <begin position="181"/>
        <end position="200"/>
    </location>
</feature>